<feature type="region of interest" description="Disordered" evidence="1">
    <location>
        <begin position="1"/>
        <end position="20"/>
    </location>
</feature>
<dbReference type="AlphaFoldDB" id="A0A4Y7SKV2"/>
<reference evidence="2 3" key="1">
    <citation type="journal article" date="2019" name="Nat. Ecol. Evol.">
        <title>Megaphylogeny resolves global patterns of mushroom evolution.</title>
        <authorList>
            <person name="Varga T."/>
            <person name="Krizsan K."/>
            <person name="Foldi C."/>
            <person name="Dima B."/>
            <person name="Sanchez-Garcia M."/>
            <person name="Sanchez-Ramirez S."/>
            <person name="Szollosi G.J."/>
            <person name="Szarkandi J.G."/>
            <person name="Papp V."/>
            <person name="Albert L."/>
            <person name="Andreopoulos W."/>
            <person name="Angelini C."/>
            <person name="Antonin V."/>
            <person name="Barry K.W."/>
            <person name="Bougher N.L."/>
            <person name="Buchanan P."/>
            <person name="Buyck B."/>
            <person name="Bense V."/>
            <person name="Catcheside P."/>
            <person name="Chovatia M."/>
            <person name="Cooper J."/>
            <person name="Damon W."/>
            <person name="Desjardin D."/>
            <person name="Finy P."/>
            <person name="Geml J."/>
            <person name="Haridas S."/>
            <person name="Hughes K."/>
            <person name="Justo A."/>
            <person name="Karasinski D."/>
            <person name="Kautmanova I."/>
            <person name="Kiss B."/>
            <person name="Kocsube S."/>
            <person name="Kotiranta H."/>
            <person name="LaButti K.M."/>
            <person name="Lechner B.E."/>
            <person name="Liimatainen K."/>
            <person name="Lipzen A."/>
            <person name="Lukacs Z."/>
            <person name="Mihaltcheva S."/>
            <person name="Morgado L.N."/>
            <person name="Niskanen T."/>
            <person name="Noordeloos M.E."/>
            <person name="Ohm R.A."/>
            <person name="Ortiz-Santana B."/>
            <person name="Ovrebo C."/>
            <person name="Racz N."/>
            <person name="Riley R."/>
            <person name="Savchenko A."/>
            <person name="Shiryaev A."/>
            <person name="Soop K."/>
            <person name="Spirin V."/>
            <person name="Szebenyi C."/>
            <person name="Tomsovsky M."/>
            <person name="Tulloss R.E."/>
            <person name="Uehling J."/>
            <person name="Grigoriev I.V."/>
            <person name="Vagvolgyi C."/>
            <person name="Papp T."/>
            <person name="Martin F.M."/>
            <person name="Miettinen O."/>
            <person name="Hibbett D.S."/>
            <person name="Nagy L.G."/>
        </authorList>
    </citation>
    <scope>NUCLEOTIDE SEQUENCE [LARGE SCALE GENOMIC DNA]</scope>
    <source>
        <strain evidence="2 3">FP101781</strain>
    </source>
</reference>
<gene>
    <name evidence="2" type="ORF">FA13DRAFT_1798813</name>
</gene>
<keyword evidence="3" id="KW-1185">Reference proteome</keyword>
<accession>A0A4Y7SKV2</accession>
<dbReference type="Proteomes" id="UP000298030">
    <property type="component" value="Unassembled WGS sequence"/>
</dbReference>
<evidence type="ECO:0000256" key="1">
    <source>
        <dbReference type="SAM" id="MobiDB-lite"/>
    </source>
</evidence>
<dbReference type="EMBL" id="QPFP01000090">
    <property type="protein sequence ID" value="TEB22527.1"/>
    <property type="molecule type" value="Genomic_DNA"/>
</dbReference>
<sequence length="131" mass="14677">MGRNGWRHRQPGELSRQLDQKAEKIESRIVRLQEEAAEATKEEDAEALREVQAMLAKSEEELLKVKNEKKKLRGGLVGAFFAGSAANDWGWHCDYGGGDGAGFSRCCVEVPRGDELCVPTMTVMVWAWMHN</sequence>
<organism evidence="2 3">
    <name type="scientific">Coprinellus micaceus</name>
    <name type="common">Glistening ink-cap mushroom</name>
    <name type="synonym">Coprinus micaceus</name>
    <dbReference type="NCBI Taxonomy" id="71717"/>
    <lineage>
        <taxon>Eukaryota</taxon>
        <taxon>Fungi</taxon>
        <taxon>Dikarya</taxon>
        <taxon>Basidiomycota</taxon>
        <taxon>Agaricomycotina</taxon>
        <taxon>Agaricomycetes</taxon>
        <taxon>Agaricomycetidae</taxon>
        <taxon>Agaricales</taxon>
        <taxon>Agaricineae</taxon>
        <taxon>Psathyrellaceae</taxon>
        <taxon>Coprinellus</taxon>
    </lineage>
</organism>
<protein>
    <submittedName>
        <fullName evidence="2">Uncharacterized protein</fullName>
    </submittedName>
</protein>
<evidence type="ECO:0000313" key="3">
    <source>
        <dbReference type="Proteomes" id="UP000298030"/>
    </source>
</evidence>
<comment type="caution">
    <text evidence="2">The sequence shown here is derived from an EMBL/GenBank/DDBJ whole genome shotgun (WGS) entry which is preliminary data.</text>
</comment>
<evidence type="ECO:0000313" key="2">
    <source>
        <dbReference type="EMBL" id="TEB22527.1"/>
    </source>
</evidence>
<name>A0A4Y7SKV2_COPMI</name>
<proteinExistence type="predicted"/>